<proteinExistence type="predicted"/>
<sequence length="184" mass="20235">MWRGDVQEASFCISKKGRHENEVTDCTINEKEECRSGEPTPGNRARDTQSYCESPPPLHHARYRHVHGVMAVSPPPPAQPQRKYKVHRVEGPARLITEVDVHVSERGFEGSARPRENELQTTPGSARQRGRGAETDSGADVGEAEGVAMETGATVALERLAGRTEREGDGGVICWVAESRSRPR</sequence>
<reference evidence="2 3" key="1">
    <citation type="submission" date="2019-03" db="EMBL/GenBank/DDBJ databases">
        <title>First draft genome of Liparis tanakae, snailfish: a comprehensive survey of snailfish specific genes.</title>
        <authorList>
            <person name="Kim W."/>
            <person name="Song I."/>
            <person name="Jeong J.-H."/>
            <person name="Kim D."/>
            <person name="Kim S."/>
            <person name="Ryu S."/>
            <person name="Song J.Y."/>
            <person name="Lee S.K."/>
        </authorList>
    </citation>
    <scope>NUCLEOTIDE SEQUENCE [LARGE SCALE GENOMIC DNA]</scope>
    <source>
        <tissue evidence="2">Muscle</tissue>
    </source>
</reference>
<comment type="caution">
    <text evidence="2">The sequence shown here is derived from an EMBL/GenBank/DDBJ whole genome shotgun (WGS) entry which is preliminary data.</text>
</comment>
<accession>A0A4Z2H003</accession>
<feature type="region of interest" description="Disordered" evidence="1">
    <location>
        <begin position="31"/>
        <end position="59"/>
    </location>
</feature>
<evidence type="ECO:0000313" key="3">
    <source>
        <dbReference type="Proteomes" id="UP000314294"/>
    </source>
</evidence>
<feature type="region of interest" description="Disordered" evidence="1">
    <location>
        <begin position="105"/>
        <end position="150"/>
    </location>
</feature>
<feature type="compositionally biased region" description="Basic and acidic residues" evidence="1">
    <location>
        <begin position="105"/>
        <end position="118"/>
    </location>
</feature>
<name>A0A4Z2H003_9TELE</name>
<evidence type="ECO:0000256" key="1">
    <source>
        <dbReference type="SAM" id="MobiDB-lite"/>
    </source>
</evidence>
<keyword evidence="3" id="KW-1185">Reference proteome</keyword>
<dbReference type="EMBL" id="SRLO01000387">
    <property type="protein sequence ID" value="TNN58174.1"/>
    <property type="molecule type" value="Genomic_DNA"/>
</dbReference>
<organism evidence="2 3">
    <name type="scientific">Liparis tanakae</name>
    <name type="common">Tanaka's snailfish</name>
    <dbReference type="NCBI Taxonomy" id="230148"/>
    <lineage>
        <taxon>Eukaryota</taxon>
        <taxon>Metazoa</taxon>
        <taxon>Chordata</taxon>
        <taxon>Craniata</taxon>
        <taxon>Vertebrata</taxon>
        <taxon>Euteleostomi</taxon>
        <taxon>Actinopterygii</taxon>
        <taxon>Neopterygii</taxon>
        <taxon>Teleostei</taxon>
        <taxon>Neoteleostei</taxon>
        <taxon>Acanthomorphata</taxon>
        <taxon>Eupercaria</taxon>
        <taxon>Perciformes</taxon>
        <taxon>Cottioidei</taxon>
        <taxon>Cottales</taxon>
        <taxon>Liparidae</taxon>
        <taxon>Liparis</taxon>
    </lineage>
</organism>
<dbReference type="AlphaFoldDB" id="A0A4Z2H003"/>
<dbReference type="Proteomes" id="UP000314294">
    <property type="component" value="Unassembled WGS sequence"/>
</dbReference>
<gene>
    <name evidence="2" type="ORF">EYF80_031607</name>
</gene>
<protein>
    <submittedName>
        <fullName evidence="2">Uncharacterized protein</fullName>
    </submittedName>
</protein>
<evidence type="ECO:0000313" key="2">
    <source>
        <dbReference type="EMBL" id="TNN58174.1"/>
    </source>
</evidence>